<dbReference type="InterPro" id="IPR039987">
    <property type="entry name" value="PGRL1"/>
</dbReference>
<dbReference type="GO" id="GO:0009773">
    <property type="term" value="P:photosynthetic electron transport in photosystem I"/>
    <property type="evidence" value="ECO:0007669"/>
    <property type="project" value="InterPro"/>
</dbReference>
<reference evidence="2" key="1">
    <citation type="submission" date="2020-02" db="EMBL/GenBank/DDBJ databases">
        <authorList>
            <person name="Scholz U."/>
            <person name="Mascher M."/>
            <person name="Fiebig A."/>
        </authorList>
    </citation>
    <scope>NUCLEOTIDE SEQUENCE</scope>
</reference>
<dbReference type="OrthoDB" id="567232at2759"/>
<evidence type="ECO:0000256" key="1">
    <source>
        <dbReference type="SAM" id="Phobius"/>
    </source>
</evidence>
<dbReference type="EMBL" id="LR746264">
    <property type="protein sequence ID" value="CAA7389710.1"/>
    <property type="molecule type" value="Genomic_DNA"/>
</dbReference>
<proteinExistence type="predicted"/>
<keyword evidence="1" id="KW-0472">Membrane</keyword>
<name>A0A7I8K038_SPIIN</name>
<organism evidence="2 3">
    <name type="scientific">Spirodela intermedia</name>
    <name type="common">Intermediate duckweed</name>
    <dbReference type="NCBI Taxonomy" id="51605"/>
    <lineage>
        <taxon>Eukaryota</taxon>
        <taxon>Viridiplantae</taxon>
        <taxon>Streptophyta</taxon>
        <taxon>Embryophyta</taxon>
        <taxon>Tracheophyta</taxon>
        <taxon>Spermatophyta</taxon>
        <taxon>Magnoliopsida</taxon>
        <taxon>Liliopsida</taxon>
        <taxon>Araceae</taxon>
        <taxon>Lemnoideae</taxon>
        <taxon>Spirodela</taxon>
    </lineage>
</organism>
<protein>
    <submittedName>
        <fullName evidence="2">Uncharacterized protein</fullName>
    </submittedName>
</protein>
<evidence type="ECO:0000313" key="3">
    <source>
        <dbReference type="Proteomes" id="UP000663760"/>
    </source>
</evidence>
<gene>
    <name evidence="2" type="ORF">SI8410_01001709</name>
</gene>
<dbReference type="PANTHER" id="PTHR31032">
    <property type="entry name" value="PGR5-LIKE PROTEIN 1B, CHLOROPLASTIC"/>
    <property type="match status" value="1"/>
</dbReference>
<feature type="transmembrane region" description="Helical" evidence="1">
    <location>
        <begin position="135"/>
        <end position="161"/>
    </location>
</feature>
<accession>A0A7I8K038</accession>
<evidence type="ECO:0000313" key="2">
    <source>
        <dbReference type="EMBL" id="CAA7389710.1"/>
    </source>
</evidence>
<dbReference type="GO" id="GO:0009535">
    <property type="term" value="C:chloroplast thylakoid membrane"/>
    <property type="evidence" value="ECO:0007669"/>
    <property type="project" value="InterPro"/>
</dbReference>
<dbReference type="GO" id="GO:0016730">
    <property type="term" value="F:oxidoreductase activity, acting on iron-sulfur proteins as donors"/>
    <property type="evidence" value="ECO:0007669"/>
    <property type="project" value="InterPro"/>
</dbReference>
<sequence length="295" mass="32111">MRSSAAAAAGGGGAAVAALNGRGGRRLSSTGGRFDSRVWSGGKLSPSSWLCFAAEGPSCIFVGPLDNASKETLEALYHQARDSYYSGKPLIVDDMFDKVELKLRLCGSKSVVKYPRCSLRKQSAYADAEEDPSQVLALASIWILLLTFGSIVFLLPTFYMISMTYKDAFKSSLLLDNVRSPLQWLSVTNAFLLMGLGFLIGLPVSSASAKALNRLLSNDLVALKGCCPNCGEEVFAFVKPGKSHQQPHSTECHVCGCYLEFRTKVEKSVSNPSKRWVYGRIYLVPRGNSGRRRWG</sequence>
<keyword evidence="1" id="KW-1133">Transmembrane helix</keyword>
<dbReference type="AlphaFoldDB" id="A0A7I8K038"/>
<dbReference type="Proteomes" id="UP000663760">
    <property type="component" value="Chromosome 1"/>
</dbReference>
<keyword evidence="3" id="KW-1185">Reference proteome</keyword>
<feature type="transmembrane region" description="Helical" evidence="1">
    <location>
        <begin position="182"/>
        <end position="204"/>
    </location>
</feature>
<dbReference type="PANTHER" id="PTHR31032:SF2">
    <property type="entry name" value="PGR5-LIKE A PROTEIN"/>
    <property type="match status" value="1"/>
</dbReference>
<keyword evidence="1" id="KW-0812">Transmembrane</keyword>